<dbReference type="InParanoid" id="E9DWM6"/>
<dbReference type="HOGENOM" id="CLU_039068_3_0_1"/>
<evidence type="ECO:0000313" key="3">
    <source>
        <dbReference type="Proteomes" id="UP000002499"/>
    </source>
</evidence>
<reference evidence="2 3" key="1">
    <citation type="journal article" date="2011" name="PLoS Genet.">
        <title>Genome sequencing and comparative transcriptomics of the model entomopathogenic fungi Metarhizium anisopliae and M. acridum.</title>
        <authorList>
            <person name="Gao Q."/>
            <person name="Jin K."/>
            <person name="Ying S.H."/>
            <person name="Zhang Y."/>
            <person name="Xiao G."/>
            <person name="Shang Y."/>
            <person name="Duan Z."/>
            <person name="Hu X."/>
            <person name="Xie X.Q."/>
            <person name="Zhou G."/>
            <person name="Peng G."/>
            <person name="Luo Z."/>
            <person name="Huang W."/>
            <person name="Wang B."/>
            <person name="Fang W."/>
            <person name="Wang S."/>
            <person name="Zhong Y."/>
            <person name="Ma L.J."/>
            <person name="St Leger R.J."/>
            <person name="Zhao G.P."/>
            <person name="Pei Y."/>
            <person name="Feng M.G."/>
            <person name="Xia Y."/>
            <person name="Wang C."/>
        </authorList>
    </citation>
    <scope>NUCLEOTIDE SEQUENCE [LARGE SCALE GENOMIC DNA]</scope>
    <source>
        <strain evidence="2 3">CQMa 102</strain>
    </source>
</reference>
<accession>E9DWM6</accession>
<evidence type="ECO:0000256" key="1">
    <source>
        <dbReference type="SAM" id="MobiDB-lite"/>
    </source>
</evidence>
<protein>
    <submittedName>
        <fullName evidence="2">Uncharacterized protein</fullName>
    </submittedName>
</protein>
<name>E9DWM6_METAQ</name>
<proteinExistence type="predicted"/>
<sequence>MTWRKRGRGLHTVKPRRPNHRIPCRTEDDRRIDHFDVATRALLEKIVHAAGLVLENQPGKAASKTKHSVAVLEATISLCRAYLECGQLQAAQERLGGALAPEEERGSAIGLSKDAFKFFRADAAKPESWSSVVHASVDSLADEAFSERWLMAQDCLYHLSPSRKSIFKFAAKTLDANVMAFDLILNENASMWQTMAVRLLGFVLSCPLYTFLTAEQYRNQLIECGYDQAQIEIRDISDHVFDGLSGHLRKQEVALSRYGISLAGYSLTGRVFAWFDRTRVVGAAIVIGRTKRMA</sequence>
<dbReference type="Proteomes" id="UP000002499">
    <property type="component" value="Unassembled WGS sequence"/>
</dbReference>
<gene>
    <name evidence="2" type="ORF">MAC_02024</name>
</gene>
<dbReference type="AlphaFoldDB" id="E9DWM6"/>
<keyword evidence="3" id="KW-1185">Reference proteome</keyword>
<feature type="region of interest" description="Disordered" evidence="1">
    <location>
        <begin position="1"/>
        <end position="21"/>
    </location>
</feature>
<organism evidence="3">
    <name type="scientific">Metarhizium acridum (strain CQMa 102)</name>
    <dbReference type="NCBI Taxonomy" id="655827"/>
    <lineage>
        <taxon>Eukaryota</taxon>
        <taxon>Fungi</taxon>
        <taxon>Dikarya</taxon>
        <taxon>Ascomycota</taxon>
        <taxon>Pezizomycotina</taxon>
        <taxon>Sordariomycetes</taxon>
        <taxon>Hypocreomycetidae</taxon>
        <taxon>Hypocreales</taxon>
        <taxon>Clavicipitaceae</taxon>
        <taxon>Metarhizium</taxon>
    </lineage>
</organism>
<dbReference type="eggNOG" id="ENOG502S5S2">
    <property type="taxonomic scope" value="Eukaryota"/>
</dbReference>
<dbReference type="OrthoDB" id="61390at2759"/>
<dbReference type="EMBL" id="GL698478">
    <property type="protein sequence ID" value="EFY92076.1"/>
    <property type="molecule type" value="Genomic_DNA"/>
</dbReference>
<evidence type="ECO:0000313" key="2">
    <source>
        <dbReference type="EMBL" id="EFY92076.1"/>
    </source>
</evidence>